<name>A0A5Q3S0D9_9NEIS</name>
<evidence type="ECO:0000256" key="6">
    <source>
        <dbReference type="ARBA" id="ARBA00022592"/>
    </source>
</evidence>
<gene>
    <name evidence="10" type="primary">phoU</name>
    <name evidence="10" type="ORF">GJU80_10370</name>
</gene>
<keyword evidence="6 8" id="KW-0592">Phosphate transport</keyword>
<dbReference type="PIRSF" id="PIRSF003107">
    <property type="entry name" value="PhoU"/>
    <property type="match status" value="1"/>
</dbReference>
<dbReference type="Proteomes" id="UP000486297">
    <property type="component" value="Unassembled WGS sequence"/>
</dbReference>
<feature type="domain" description="PhoU" evidence="9">
    <location>
        <begin position="21"/>
        <end position="105"/>
    </location>
</feature>
<dbReference type="GO" id="GO:0045936">
    <property type="term" value="P:negative regulation of phosphate metabolic process"/>
    <property type="evidence" value="ECO:0007669"/>
    <property type="project" value="InterPro"/>
</dbReference>
<keyword evidence="11" id="KW-1185">Reference proteome</keyword>
<dbReference type="InterPro" id="IPR028366">
    <property type="entry name" value="PhoU"/>
</dbReference>
<dbReference type="PANTHER" id="PTHR42930">
    <property type="entry name" value="PHOSPHATE-SPECIFIC TRANSPORT SYSTEM ACCESSORY PROTEIN PHOU"/>
    <property type="match status" value="1"/>
</dbReference>
<keyword evidence="5 8" id="KW-0963">Cytoplasm</keyword>
<sequence length="231" mass="26388">MSEHISSHFHQELEQVRTDVLAMGGLIEQQLGQTLEAFNDANKEILAQVVQNDDKINELEVSIDDACQTILVRRQPTASDLRLVLTVSRVIVDLERMGDEIKKIALHANGLIAKHHVSYKQLYDTRRLLEMTVPMLRQSLDAFARLDDETILKINELDKSLDMAYHNQSRALLTYMMEDPHSIGIGMETMLMNKAAERIGDHAKNICEHVVYLVRGIDVRHVPVDEIHKNF</sequence>
<accession>A0A5Q3S0D9</accession>
<dbReference type="PANTHER" id="PTHR42930:SF3">
    <property type="entry name" value="PHOSPHATE-SPECIFIC TRANSPORT SYSTEM ACCESSORY PROTEIN PHOU"/>
    <property type="match status" value="1"/>
</dbReference>
<keyword evidence="4 8" id="KW-0813">Transport</keyword>
<evidence type="ECO:0000256" key="7">
    <source>
        <dbReference type="ARBA" id="ARBA00056181"/>
    </source>
</evidence>
<dbReference type="EMBL" id="WJXO01000001">
    <property type="protein sequence ID" value="MRN38867.1"/>
    <property type="molecule type" value="Genomic_DNA"/>
</dbReference>
<comment type="similarity">
    <text evidence="2 8">Belongs to the PhoU family.</text>
</comment>
<evidence type="ECO:0000256" key="1">
    <source>
        <dbReference type="ARBA" id="ARBA00004496"/>
    </source>
</evidence>
<dbReference type="InterPro" id="IPR038078">
    <property type="entry name" value="PhoU-like_sf"/>
</dbReference>
<evidence type="ECO:0000256" key="2">
    <source>
        <dbReference type="ARBA" id="ARBA00008107"/>
    </source>
</evidence>
<protein>
    <recommendedName>
        <fullName evidence="8">Phosphate-specific transport system accessory protein PhoU</fullName>
    </recommendedName>
</protein>
<comment type="subcellular location">
    <subcellularLocation>
        <location evidence="1 8">Cytoplasm</location>
    </subcellularLocation>
</comment>
<dbReference type="Pfam" id="PF01895">
    <property type="entry name" value="PhoU"/>
    <property type="match status" value="2"/>
</dbReference>
<dbReference type="FunFam" id="1.20.58.220:FF:000004">
    <property type="entry name" value="Phosphate-specific transport system accessory protein PhoU"/>
    <property type="match status" value="1"/>
</dbReference>
<evidence type="ECO:0000256" key="5">
    <source>
        <dbReference type="ARBA" id="ARBA00022490"/>
    </source>
</evidence>
<evidence type="ECO:0000259" key="9">
    <source>
        <dbReference type="Pfam" id="PF01895"/>
    </source>
</evidence>
<dbReference type="GO" id="GO:0005737">
    <property type="term" value="C:cytoplasm"/>
    <property type="evidence" value="ECO:0007669"/>
    <property type="project" value="UniProtKB-SubCell"/>
</dbReference>
<feature type="domain" description="PhoU" evidence="9">
    <location>
        <begin position="126"/>
        <end position="210"/>
    </location>
</feature>
<proteinExistence type="inferred from homology"/>
<dbReference type="AlphaFoldDB" id="A0A5Q3S0D9"/>
<reference evidence="10" key="1">
    <citation type="journal article" name="Emerg. Infect. Dis.">
        <title>Two cases of a newly characterized neisseria species.</title>
        <authorList>
            <person name="Mustapha M."/>
            <person name="Lemos A.P.S."/>
            <person name="Harrison L.H."/>
            <person name="Vantyne D."/>
            <person name="Sacchi C.T."/>
        </authorList>
    </citation>
    <scope>NUCLEOTIDE SEQUENCE</scope>
    <source>
        <strain evidence="10">N.95.16</strain>
    </source>
</reference>
<dbReference type="GO" id="GO:0030643">
    <property type="term" value="P:intracellular phosphate ion homeostasis"/>
    <property type="evidence" value="ECO:0007669"/>
    <property type="project" value="InterPro"/>
</dbReference>
<comment type="function">
    <text evidence="7 8">Plays a role in the regulation of phosphate uptake.</text>
</comment>
<dbReference type="GO" id="GO:0006817">
    <property type="term" value="P:phosphate ion transport"/>
    <property type="evidence" value="ECO:0007669"/>
    <property type="project" value="UniProtKB-KW"/>
</dbReference>
<evidence type="ECO:0000313" key="10">
    <source>
        <dbReference type="EMBL" id="MRN38867.1"/>
    </source>
</evidence>
<comment type="subunit">
    <text evidence="3 8">Homodimer.</text>
</comment>
<dbReference type="InterPro" id="IPR026022">
    <property type="entry name" value="PhoU_dom"/>
</dbReference>
<dbReference type="NCBIfam" id="TIGR02135">
    <property type="entry name" value="phoU_full"/>
    <property type="match status" value="1"/>
</dbReference>
<evidence type="ECO:0000313" key="11">
    <source>
        <dbReference type="Proteomes" id="UP000486297"/>
    </source>
</evidence>
<dbReference type="SUPFAM" id="SSF109755">
    <property type="entry name" value="PhoU-like"/>
    <property type="match status" value="1"/>
</dbReference>
<organism evidence="10 11">
    <name type="scientific">Neisseria brasiliensis</name>
    <dbReference type="NCBI Taxonomy" id="2666100"/>
    <lineage>
        <taxon>Bacteria</taxon>
        <taxon>Pseudomonadati</taxon>
        <taxon>Pseudomonadota</taxon>
        <taxon>Betaproteobacteria</taxon>
        <taxon>Neisseriales</taxon>
        <taxon>Neisseriaceae</taxon>
        <taxon>Neisseria</taxon>
    </lineage>
</organism>
<evidence type="ECO:0000256" key="8">
    <source>
        <dbReference type="PIRNR" id="PIRNR003107"/>
    </source>
</evidence>
<dbReference type="Gene3D" id="1.20.58.220">
    <property type="entry name" value="Phosphate transport system protein phou homolog 2, domain 2"/>
    <property type="match status" value="2"/>
</dbReference>
<comment type="caution">
    <text evidence="10">The sequence shown here is derived from an EMBL/GenBank/DDBJ whole genome shotgun (WGS) entry which is preliminary data.</text>
</comment>
<dbReference type="RefSeq" id="WP_095503334.1">
    <property type="nucleotide sequence ID" value="NZ_CP046027.1"/>
</dbReference>
<evidence type="ECO:0000256" key="3">
    <source>
        <dbReference type="ARBA" id="ARBA00011738"/>
    </source>
</evidence>
<evidence type="ECO:0000256" key="4">
    <source>
        <dbReference type="ARBA" id="ARBA00022448"/>
    </source>
</evidence>